<dbReference type="PANTHER" id="PTHR10629">
    <property type="entry name" value="CYTOSINE-SPECIFIC METHYLTRANSFERASE"/>
    <property type="match status" value="1"/>
</dbReference>
<keyword evidence="4 7" id="KW-0949">S-adenosyl-L-methionine</keyword>
<evidence type="ECO:0000256" key="6">
    <source>
        <dbReference type="ARBA" id="ARBA00047422"/>
    </source>
</evidence>
<evidence type="ECO:0000313" key="10">
    <source>
        <dbReference type="Proteomes" id="UP001209701"/>
    </source>
</evidence>
<keyword evidence="2 7" id="KW-0489">Methyltransferase</keyword>
<dbReference type="PROSITE" id="PS51679">
    <property type="entry name" value="SAM_MT_C5"/>
    <property type="match status" value="1"/>
</dbReference>
<dbReference type="Gene3D" id="3.40.50.150">
    <property type="entry name" value="Vaccinia Virus protein VP39"/>
    <property type="match status" value="1"/>
</dbReference>
<dbReference type="Pfam" id="PF00145">
    <property type="entry name" value="DNA_methylase"/>
    <property type="match status" value="1"/>
</dbReference>
<dbReference type="PANTHER" id="PTHR10629:SF52">
    <property type="entry name" value="DNA (CYTOSINE-5)-METHYLTRANSFERASE 1"/>
    <property type="match status" value="1"/>
</dbReference>
<evidence type="ECO:0000313" key="9">
    <source>
        <dbReference type="EMBL" id="MCV2367677.1"/>
    </source>
</evidence>
<dbReference type="Proteomes" id="UP001209701">
    <property type="component" value="Unassembled WGS sequence"/>
</dbReference>
<dbReference type="RefSeq" id="WP_263570307.1">
    <property type="nucleotide sequence ID" value="NZ_JAJIRN010000003.1"/>
</dbReference>
<dbReference type="InterPro" id="IPR050390">
    <property type="entry name" value="C5-Methyltransferase"/>
</dbReference>
<dbReference type="InterPro" id="IPR031303">
    <property type="entry name" value="C5_meth_CS"/>
</dbReference>
<dbReference type="Gene3D" id="3.90.120.10">
    <property type="entry name" value="DNA Methylase, subunit A, domain 2"/>
    <property type="match status" value="1"/>
</dbReference>
<keyword evidence="3 7" id="KW-0808">Transferase</keyword>
<evidence type="ECO:0000256" key="2">
    <source>
        <dbReference type="ARBA" id="ARBA00022603"/>
    </source>
</evidence>
<keyword evidence="5" id="KW-0680">Restriction system</keyword>
<dbReference type="GO" id="GO:0008168">
    <property type="term" value="F:methyltransferase activity"/>
    <property type="evidence" value="ECO:0007669"/>
    <property type="project" value="UniProtKB-KW"/>
</dbReference>
<sequence length="531" mass="59330">MPIPIIDLFAGPGGLGEGFSSVLDHDGKPAFRIGLSIEKEASAHKTLTLRSVYRLLKGTPAIEHYYAYARGEISADEFQSIPTVAAAFAHAGKEARAYELGKTSEAQIDAEISAVLKGRQDWLLIGGPPCQAYSLAGRARRTNDVNFQADEKHFLYREYLRIIRVHKPAVFVMENVKGLLTSKHSGAHMFDRILADLSCPEPGTEYEIRSFTKSEVLAPEDYVIETERFGIPQTRHRIILFGVRKGLGFSAHTLLRETTPHVGVKEAIGDLPRIRSRLSRTEDTLENWRSILKNSAALIEDWDTSEVQNMVDCMDAAAHSGRAPESSGSSFFPYPPKRRPAPQELADWVVRPDFGGISHHESRAHMDSDLSRYLFAASFTKLHGRSPRLGSYPPALLPDHKNAVAAEGKTSIPFKDRFRVQCENEPSSTIVSHIAKDGHYYIHYDPSQCRSLTVREAARLQTFPDDYFFEGNRTERYTQVGNAVPPLLAYKLGSIVFGLMEKRTKPTIEEKKQATVRRIPALAKRPVCTSK</sequence>
<evidence type="ECO:0000256" key="4">
    <source>
        <dbReference type="ARBA" id="ARBA00022691"/>
    </source>
</evidence>
<dbReference type="EC" id="2.1.1.37" evidence="1"/>
<accession>A0ABT2YCA9</accession>
<evidence type="ECO:0000256" key="7">
    <source>
        <dbReference type="PROSITE-ProRule" id="PRU01016"/>
    </source>
</evidence>
<evidence type="ECO:0000256" key="3">
    <source>
        <dbReference type="ARBA" id="ARBA00022679"/>
    </source>
</evidence>
<dbReference type="PROSITE" id="PS00095">
    <property type="entry name" value="C5_MTASE_2"/>
    <property type="match status" value="1"/>
</dbReference>
<dbReference type="NCBIfam" id="TIGR00675">
    <property type="entry name" value="dcm"/>
    <property type="match status" value="1"/>
</dbReference>
<dbReference type="SUPFAM" id="SSF53335">
    <property type="entry name" value="S-adenosyl-L-methionine-dependent methyltransferases"/>
    <property type="match status" value="1"/>
</dbReference>
<organism evidence="9 10">
    <name type="scientific">Roseateles oligotrophus</name>
    <dbReference type="NCBI Taxonomy" id="1769250"/>
    <lineage>
        <taxon>Bacteria</taxon>
        <taxon>Pseudomonadati</taxon>
        <taxon>Pseudomonadota</taxon>
        <taxon>Betaproteobacteria</taxon>
        <taxon>Burkholderiales</taxon>
        <taxon>Sphaerotilaceae</taxon>
        <taxon>Roseateles</taxon>
    </lineage>
</organism>
<evidence type="ECO:0000256" key="1">
    <source>
        <dbReference type="ARBA" id="ARBA00011975"/>
    </source>
</evidence>
<keyword evidence="10" id="KW-1185">Reference proteome</keyword>
<comment type="catalytic activity">
    <reaction evidence="6">
        <text>a 2'-deoxycytidine in DNA + S-adenosyl-L-methionine = a 5-methyl-2'-deoxycytidine in DNA + S-adenosyl-L-homocysteine + H(+)</text>
        <dbReference type="Rhea" id="RHEA:13681"/>
        <dbReference type="Rhea" id="RHEA-COMP:11369"/>
        <dbReference type="Rhea" id="RHEA-COMP:11370"/>
        <dbReference type="ChEBI" id="CHEBI:15378"/>
        <dbReference type="ChEBI" id="CHEBI:57856"/>
        <dbReference type="ChEBI" id="CHEBI:59789"/>
        <dbReference type="ChEBI" id="CHEBI:85452"/>
        <dbReference type="ChEBI" id="CHEBI:85454"/>
        <dbReference type="EC" id="2.1.1.37"/>
    </reaction>
</comment>
<feature type="active site" evidence="7">
    <location>
        <position position="130"/>
    </location>
</feature>
<dbReference type="GO" id="GO:0032259">
    <property type="term" value="P:methylation"/>
    <property type="evidence" value="ECO:0007669"/>
    <property type="project" value="UniProtKB-KW"/>
</dbReference>
<evidence type="ECO:0000256" key="5">
    <source>
        <dbReference type="ARBA" id="ARBA00022747"/>
    </source>
</evidence>
<dbReference type="EMBL" id="JAJIRN010000003">
    <property type="protein sequence ID" value="MCV2367677.1"/>
    <property type="molecule type" value="Genomic_DNA"/>
</dbReference>
<reference evidence="9 10" key="1">
    <citation type="submission" date="2021-11" db="EMBL/GenBank/DDBJ databases">
        <authorList>
            <person name="Liang Q."/>
            <person name="Mou H."/>
            <person name="Liu Z."/>
        </authorList>
    </citation>
    <scope>NUCLEOTIDE SEQUENCE [LARGE SCALE GENOMIC DNA]</scope>
    <source>
        <strain evidence="9 10">CHU3</strain>
    </source>
</reference>
<gene>
    <name evidence="9" type="ORF">LNV07_06170</name>
</gene>
<proteinExistence type="inferred from homology"/>
<comment type="caution">
    <text evidence="9">The sequence shown here is derived from an EMBL/GenBank/DDBJ whole genome shotgun (WGS) entry which is preliminary data.</text>
</comment>
<name>A0ABT2YCA9_9BURK</name>
<dbReference type="InterPro" id="IPR001525">
    <property type="entry name" value="C5_MeTfrase"/>
</dbReference>
<protein>
    <recommendedName>
        <fullName evidence="1">DNA (cytosine-5-)-methyltransferase</fullName>
        <ecNumber evidence="1">2.1.1.37</ecNumber>
    </recommendedName>
</protein>
<evidence type="ECO:0000256" key="8">
    <source>
        <dbReference type="RuleBase" id="RU000416"/>
    </source>
</evidence>
<dbReference type="PRINTS" id="PR00105">
    <property type="entry name" value="C5METTRFRASE"/>
</dbReference>
<dbReference type="InterPro" id="IPR029063">
    <property type="entry name" value="SAM-dependent_MTases_sf"/>
</dbReference>
<comment type="similarity">
    <text evidence="7 8">Belongs to the class I-like SAM-binding methyltransferase superfamily. C5-methyltransferase family.</text>
</comment>